<evidence type="ECO:0000313" key="10">
    <source>
        <dbReference type="EMBL" id="EJO90083.1"/>
    </source>
</evidence>
<dbReference type="GO" id="GO:0009236">
    <property type="term" value="P:cobalamin biosynthetic process"/>
    <property type="evidence" value="ECO:0007669"/>
    <property type="project" value="UniProtKB-UniPathway"/>
</dbReference>
<keyword evidence="7" id="KW-0560">Oxidoreductase</keyword>
<dbReference type="eggNOG" id="COG2099">
    <property type="taxonomic scope" value="Bacteria"/>
</dbReference>
<organism evidence="10 11">
    <name type="scientific">Mycobacterium colombiense CECT 3035</name>
    <dbReference type="NCBI Taxonomy" id="1041522"/>
    <lineage>
        <taxon>Bacteria</taxon>
        <taxon>Bacillati</taxon>
        <taxon>Actinomycetota</taxon>
        <taxon>Actinomycetes</taxon>
        <taxon>Mycobacteriales</taxon>
        <taxon>Mycobacteriaceae</taxon>
        <taxon>Mycobacterium</taxon>
        <taxon>Mycobacterium avium complex (MAC)</taxon>
    </lineage>
</organism>
<dbReference type="InterPro" id="IPR014777">
    <property type="entry name" value="4pyrrole_Mease_sub1"/>
</dbReference>
<dbReference type="InterPro" id="IPR014776">
    <property type="entry name" value="4pyrrole_Mease_sub2"/>
</dbReference>
<evidence type="ECO:0000256" key="3">
    <source>
        <dbReference type="ARBA" id="ARBA00022573"/>
    </source>
</evidence>
<evidence type="ECO:0000256" key="2">
    <source>
        <dbReference type="ARBA" id="ARBA00005879"/>
    </source>
</evidence>
<dbReference type="Pfam" id="PF00590">
    <property type="entry name" value="TP_methylase"/>
    <property type="match status" value="1"/>
</dbReference>
<comment type="similarity">
    <text evidence="2 8">Belongs to the precorrin methyltransferase family.</text>
</comment>
<dbReference type="SUPFAM" id="SSF53790">
    <property type="entry name" value="Tetrapyrrole methylase"/>
    <property type="match status" value="1"/>
</dbReference>
<proteinExistence type="inferred from homology"/>
<feature type="domain" description="Tetrapyrrole methylase" evidence="9">
    <location>
        <begin position="7"/>
        <end position="214"/>
    </location>
</feature>
<dbReference type="NCBIfam" id="TIGR01465">
    <property type="entry name" value="cobM_cbiF"/>
    <property type="match status" value="1"/>
</dbReference>
<dbReference type="UniPathway" id="UPA00148"/>
<dbReference type="AlphaFoldDB" id="J4TK46"/>
<dbReference type="NCBIfam" id="NF005968">
    <property type="entry name" value="PRK08057.1-2"/>
    <property type="match status" value="1"/>
</dbReference>
<evidence type="ECO:0000256" key="7">
    <source>
        <dbReference type="ARBA" id="ARBA00023002"/>
    </source>
</evidence>
<evidence type="ECO:0000256" key="6">
    <source>
        <dbReference type="ARBA" id="ARBA00022691"/>
    </source>
</evidence>
<dbReference type="STRING" id="1041522.GCA_002105755_01496"/>
<evidence type="ECO:0000313" key="11">
    <source>
        <dbReference type="Proteomes" id="UP000006455"/>
    </source>
</evidence>
<dbReference type="Proteomes" id="UP000006455">
    <property type="component" value="Unassembled WGS sequence"/>
</dbReference>
<evidence type="ECO:0000256" key="8">
    <source>
        <dbReference type="RuleBase" id="RU003960"/>
    </source>
</evidence>
<dbReference type="PROSITE" id="PS51014">
    <property type="entry name" value="COBK_CBIJ"/>
    <property type="match status" value="1"/>
</dbReference>
<evidence type="ECO:0000256" key="5">
    <source>
        <dbReference type="ARBA" id="ARBA00022679"/>
    </source>
</evidence>
<dbReference type="InterPro" id="IPR003043">
    <property type="entry name" value="Uropor_MeTrfase_CS"/>
</dbReference>
<dbReference type="InterPro" id="IPR006362">
    <property type="entry name" value="Cbl_synth_CobM/CibF"/>
</dbReference>
<keyword evidence="6" id="KW-0949">S-adenosyl-L-methionine</keyword>
<gene>
    <name evidence="10" type="ORF">MCOL_V207830</name>
</gene>
<dbReference type="Gene3D" id="3.40.1010.10">
    <property type="entry name" value="Cobalt-precorrin-4 Transmethylase, Domain 1"/>
    <property type="match status" value="1"/>
</dbReference>
<dbReference type="PANTHER" id="PTHR36925:SF1">
    <property type="entry name" value="COBALT-PRECORRIN-6A REDUCTASE"/>
    <property type="match status" value="1"/>
</dbReference>
<dbReference type="EMBL" id="AFVW02000002">
    <property type="protein sequence ID" value="EJO90083.1"/>
    <property type="molecule type" value="Genomic_DNA"/>
</dbReference>
<dbReference type="NCBIfam" id="TIGR00715">
    <property type="entry name" value="precor6x_red"/>
    <property type="match status" value="1"/>
</dbReference>
<dbReference type="eggNOG" id="COG2875">
    <property type="taxonomic scope" value="Bacteria"/>
</dbReference>
<name>J4TK46_9MYCO</name>
<comment type="caution">
    <text evidence="10">The sequence shown here is derived from an EMBL/GenBank/DDBJ whole genome shotgun (WGS) entry which is preliminary data.</text>
</comment>
<dbReference type="PROSITE" id="PS00840">
    <property type="entry name" value="SUMT_2"/>
    <property type="match status" value="1"/>
</dbReference>
<evidence type="ECO:0000259" key="9">
    <source>
        <dbReference type="Pfam" id="PF00590"/>
    </source>
</evidence>
<dbReference type="PANTHER" id="PTHR36925">
    <property type="entry name" value="COBALT-PRECORRIN-6A REDUCTASE"/>
    <property type="match status" value="1"/>
</dbReference>
<dbReference type="InterPro" id="IPR003723">
    <property type="entry name" value="Precorrin-6x_reduct"/>
</dbReference>
<keyword evidence="4 8" id="KW-0489">Methyltransferase</keyword>
<keyword evidence="5 8" id="KW-0808">Transferase</keyword>
<dbReference type="CDD" id="cd11641">
    <property type="entry name" value="Precorrin-4_C11-MT"/>
    <property type="match status" value="1"/>
</dbReference>
<dbReference type="GO" id="GO:0016994">
    <property type="term" value="F:precorrin-6A reductase activity"/>
    <property type="evidence" value="ECO:0007669"/>
    <property type="project" value="InterPro"/>
</dbReference>
<dbReference type="GO" id="GO:0032259">
    <property type="term" value="P:methylation"/>
    <property type="evidence" value="ECO:0007669"/>
    <property type="project" value="UniProtKB-KW"/>
</dbReference>
<accession>J4TK46</accession>
<evidence type="ECO:0000256" key="1">
    <source>
        <dbReference type="ARBA" id="ARBA00004953"/>
    </source>
</evidence>
<sequence length="499" mass="51779">MGGGQVTVYFIGAGPGAADLITVRGQRLLQTCRVCLYAGSIMPDDLLALCPPDAKVVDTGPLTLDQIVAELSEAHAAGLDVARLHSGDPSLYSALAEQCRRLDSLGIAYEIVPGVPAFTAAAAALKRELTVPGVAQTVTLSRVATLSTAMPPGEDLKTLAHCGGTLVLHLAAAQIDAIVPQLLEAGYRPETPAAVVAFASWPQETVLRGTLADIAGQMHRAGITKTAVIVVGDALTAGGFTDSYLYSAGRARGEQALMRVLLLGGTGEARALAKTLHPRVDVVSSLAGRVPDPALPVGPVRIGGFGGVDGLRRWLQDERIDAVVDATHPFAATMTAHAAVACAESRIPHLILARPAWDPGGAIVVDSDADAAETVARQGYSRVFLTTGRSGVRAFAGSDAWFLIRAVTDPDASALPRHHRVLLSRGPYGYDDEFALLREHRIDVLVTKNSGGDMTRAKLDAAAALDVAVVMVARPPLPAGVLTVGSVAEAAEWVGALAG</sequence>
<dbReference type="InterPro" id="IPR035996">
    <property type="entry name" value="4pyrrol_Methylase_sf"/>
</dbReference>
<dbReference type="GO" id="GO:0046026">
    <property type="term" value="F:precorrin-4 C11-methyltransferase activity"/>
    <property type="evidence" value="ECO:0007669"/>
    <property type="project" value="InterPro"/>
</dbReference>
<comment type="pathway">
    <text evidence="1">Cofactor biosynthesis; adenosylcobalamin biosynthesis.</text>
</comment>
<keyword evidence="3" id="KW-0169">Cobalamin biosynthesis</keyword>
<dbReference type="Gene3D" id="3.30.950.10">
    <property type="entry name" value="Methyltransferase, Cobalt-precorrin-4 Transmethylase, Domain 2"/>
    <property type="match status" value="1"/>
</dbReference>
<dbReference type="InterPro" id="IPR000878">
    <property type="entry name" value="4pyrrol_Mease"/>
</dbReference>
<dbReference type="PROSITE" id="PS00839">
    <property type="entry name" value="SUMT_1"/>
    <property type="match status" value="1"/>
</dbReference>
<dbReference type="Pfam" id="PF02571">
    <property type="entry name" value="CbiJ"/>
    <property type="match status" value="1"/>
</dbReference>
<protein>
    <submittedName>
        <fullName evidence="10">Precorrin-4 C(11)-methyltransferase</fullName>
    </submittedName>
</protein>
<reference evidence="10 11" key="1">
    <citation type="journal article" date="2011" name="J. Bacteriol.">
        <title>Genome sequence of the Mycobacterium colombiense type strain, CECT 3035.</title>
        <authorList>
            <person name="Gonzalez-Perez M."/>
            <person name="Murcia M.I."/>
            <person name="Landsman D."/>
            <person name="Jordan I.K."/>
            <person name="Marino-Ramirez L."/>
        </authorList>
    </citation>
    <scope>NUCLEOTIDE SEQUENCE [LARGE SCALE GENOMIC DNA]</scope>
    <source>
        <strain evidence="10 11">CECT 3035</strain>
    </source>
</reference>
<evidence type="ECO:0000256" key="4">
    <source>
        <dbReference type="ARBA" id="ARBA00022603"/>
    </source>
</evidence>